<name>A0A2C9CTX3_9RHOB</name>
<sequence>MTLPAYYVASSSEKPGVREMSTAATIAWDDSILPFQLDASDMRGRVARLDGSLDQILGQHDYPSNVSEQVAEAVLLTAMIGQTMKLRWRLSLQIRGDGPLRLIATDYFAPGKDGEPAQVRAYASYDEEALQSGPGFAQIGKGMFAVIIDQGQGMQPYQGITPLAGGSLAACAETYFAQSEQLPTRFVLAAAQQVEDEGTTWRGGGIMVQHMPPAGSHVTGEEGSGDGGLLSANDLIDRDVEEDWNRVTTLLETTELIELVGPHVTPDRLLVRLFHEESPRVFDPQPVHFGCTCSAAKVVQTMSMYSSKDVGHMTTDEGVVTADCQFCGAHYELPAEVLGFEADPEAAAAAAAAAKASWPGRPAG</sequence>
<dbReference type="AlphaFoldDB" id="A0A2C9CTX3"/>
<dbReference type="GO" id="GO:0042026">
    <property type="term" value="P:protein refolding"/>
    <property type="evidence" value="ECO:0007669"/>
    <property type="project" value="TreeGrafter"/>
</dbReference>
<dbReference type="SUPFAM" id="SSF118352">
    <property type="entry name" value="HSP33 redox switch-like"/>
    <property type="match status" value="1"/>
</dbReference>
<keyword evidence="3" id="KW-1015">Disulfide bond</keyword>
<dbReference type="InterPro" id="IPR023212">
    <property type="entry name" value="Hsp33_helix_hairpin_bin_dom_sf"/>
</dbReference>
<reference evidence="7" key="1">
    <citation type="submission" date="2017-09" db="EMBL/GenBank/DDBJ databases">
        <authorList>
            <person name="Varghese N."/>
            <person name="Submissions S."/>
        </authorList>
    </citation>
    <scope>NUCLEOTIDE SEQUENCE [LARGE SCALE GENOMIC DNA]</scope>
    <source>
        <strain evidence="7">C7</strain>
    </source>
</reference>
<dbReference type="GO" id="GO:0044183">
    <property type="term" value="F:protein folding chaperone"/>
    <property type="evidence" value="ECO:0007669"/>
    <property type="project" value="TreeGrafter"/>
</dbReference>
<dbReference type="EMBL" id="OCTN01000005">
    <property type="protein sequence ID" value="SOH94774.1"/>
    <property type="molecule type" value="Genomic_DNA"/>
</dbReference>
<dbReference type="GO" id="GO:0005737">
    <property type="term" value="C:cytoplasm"/>
    <property type="evidence" value="ECO:0007669"/>
    <property type="project" value="InterPro"/>
</dbReference>
<dbReference type="InterPro" id="IPR000397">
    <property type="entry name" value="Heat_shock_Hsp33"/>
</dbReference>
<dbReference type="Gene3D" id="3.55.30.10">
    <property type="entry name" value="Hsp33 domain"/>
    <property type="match status" value="1"/>
</dbReference>
<dbReference type="InterPro" id="IPR016154">
    <property type="entry name" value="Heat_shock_Hsp33_C"/>
</dbReference>
<evidence type="ECO:0000313" key="6">
    <source>
        <dbReference type="EMBL" id="SOH94774.1"/>
    </source>
</evidence>
<dbReference type="InterPro" id="IPR016153">
    <property type="entry name" value="Heat_shock_Hsp33_N"/>
</dbReference>
<keyword evidence="2" id="KW-0862">Zinc</keyword>
<organism evidence="6 7">
    <name type="scientific">Pontivivens marinum</name>
    <dbReference type="NCBI Taxonomy" id="1690039"/>
    <lineage>
        <taxon>Bacteria</taxon>
        <taxon>Pseudomonadati</taxon>
        <taxon>Pseudomonadota</taxon>
        <taxon>Alphaproteobacteria</taxon>
        <taxon>Rhodobacterales</taxon>
        <taxon>Paracoccaceae</taxon>
        <taxon>Pontivivens</taxon>
    </lineage>
</organism>
<dbReference type="Gene3D" id="3.90.1280.10">
    <property type="entry name" value="HSP33 redox switch-like"/>
    <property type="match status" value="1"/>
</dbReference>
<dbReference type="Pfam" id="PF01430">
    <property type="entry name" value="HSP33"/>
    <property type="match status" value="1"/>
</dbReference>
<accession>A0A2C9CTX3</accession>
<evidence type="ECO:0000256" key="1">
    <source>
        <dbReference type="ARBA" id="ARBA00022490"/>
    </source>
</evidence>
<evidence type="ECO:0000313" key="7">
    <source>
        <dbReference type="Proteomes" id="UP000220034"/>
    </source>
</evidence>
<proteinExistence type="predicted"/>
<protein>
    <submittedName>
        <fullName evidence="6">Molecular chaperone Hsp33</fullName>
    </submittedName>
</protein>
<dbReference type="SUPFAM" id="SSF64397">
    <property type="entry name" value="Hsp33 domain"/>
    <property type="match status" value="1"/>
</dbReference>
<dbReference type="PANTHER" id="PTHR30111:SF1">
    <property type="entry name" value="33 KDA CHAPERONIN"/>
    <property type="match status" value="1"/>
</dbReference>
<keyword evidence="4" id="KW-0143">Chaperone</keyword>
<evidence type="ECO:0000256" key="5">
    <source>
        <dbReference type="ARBA" id="ARBA00023284"/>
    </source>
</evidence>
<keyword evidence="1" id="KW-0963">Cytoplasm</keyword>
<keyword evidence="5" id="KW-0676">Redox-active center</keyword>
<gene>
    <name evidence="6" type="ORF">SAMN06273572_105198</name>
</gene>
<dbReference type="Proteomes" id="UP000220034">
    <property type="component" value="Unassembled WGS sequence"/>
</dbReference>
<evidence type="ECO:0000256" key="2">
    <source>
        <dbReference type="ARBA" id="ARBA00022833"/>
    </source>
</evidence>
<dbReference type="Gene3D" id="1.10.287.480">
    <property type="entry name" value="helix hairpin bin"/>
    <property type="match status" value="1"/>
</dbReference>
<keyword evidence="7" id="KW-1185">Reference proteome</keyword>
<dbReference type="GO" id="GO:0051082">
    <property type="term" value="F:unfolded protein binding"/>
    <property type="evidence" value="ECO:0007669"/>
    <property type="project" value="InterPro"/>
</dbReference>
<dbReference type="CDD" id="cd00498">
    <property type="entry name" value="Hsp33"/>
    <property type="match status" value="1"/>
</dbReference>
<dbReference type="PANTHER" id="PTHR30111">
    <property type="entry name" value="33 KDA CHAPERONIN"/>
    <property type="match status" value="1"/>
</dbReference>
<evidence type="ECO:0000256" key="4">
    <source>
        <dbReference type="ARBA" id="ARBA00023186"/>
    </source>
</evidence>
<evidence type="ECO:0000256" key="3">
    <source>
        <dbReference type="ARBA" id="ARBA00023157"/>
    </source>
</evidence>